<dbReference type="HOGENOM" id="CLU_782456_0_0_0"/>
<evidence type="ECO:0000256" key="2">
    <source>
        <dbReference type="ARBA" id="ARBA00022475"/>
    </source>
</evidence>
<keyword evidence="3 6" id="KW-0812">Transmembrane</keyword>
<evidence type="ECO:0000313" key="8">
    <source>
        <dbReference type="EMBL" id="AEI15054.1"/>
    </source>
</evidence>
<dbReference type="GO" id="GO:0016301">
    <property type="term" value="F:kinase activity"/>
    <property type="evidence" value="ECO:0007669"/>
    <property type="project" value="UniProtKB-KW"/>
</dbReference>
<reference evidence="9" key="2">
    <citation type="submission" date="2011-06" db="EMBL/GenBank/DDBJ databases">
        <title>The complete genome of Flexistipes sinusarabici DSM 4947.</title>
        <authorList>
            <person name="Lucas S."/>
            <person name="Han J."/>
            <person name="Lapidus A."/>
            <person name="Bruce D."/>
            <person name="Goodwin L."/>
            <person name="Pitluck S."/>
            <person name="Peters L."/>
            <person name="Kyrpides N."/>
            <person name="Mavromatis K."/>
            <person name="Ivanova N."/>
            <person name="Mikhailova N."/>
            <person name="Chertkov O."/>
            <person name="Detter J.C."/>
            <person name="Tapia R."/>
            <person name="Han C."/>
            <person name="Land M."/>
            <person name="Hauser L."/>
            <person name="Markowitz V."/>
            <person name="Cheng J.-F."/>
            <person name="Hugenholtz P."/>
            <person name="Woyke T."/>
            <person name="Wu D."/>
            <person name="Spring S."/>
            <person name="Schroeder M."/>
            <person name="Brambilla E."/>
            <person name="Klenk H.-P."/>
            <person name="Eisen J.A."/>
        </authorList>
    </citation>
    <scope>NUCLEOTIDE SEQUENCE [LARGE SCALE GENOMIC DNA]</scope>
    <source>
        <strain evidence="9">DSM 4947 / MAS 10</strain>
    </source>
</reference>
<evidence type="ECO:0000256" key="1">
    <source>
        <dbReference type="ARBA" id="ARBA00004651"/>
    </source>
</evidence>
<accession>F8E7Y6</accession>
<feature type="transmembrane region" description="Helical" evidence="6">
    <location>
        <begin position="312"/>
        <end position="330"/>
    </location>
</feature>
<dbReference type="OrthoDB" id="9781147at2"/>
<dbReference type="SUPFAM" id="SSF103190">
    <property type="entry name" value="Sensory domain-like"/>
    <property type="match status" value="1"/>
</dbReference>
<reference evidence="8 9" key="1">
    <citation type="journal article" date="2011" name="Stand. Genomic Sci.">
        <title>Genome sequence of the moderately thermophilic halophile Flexistipes sinusarabici strain (MAS10).</title>
        <authorList>
            <person name="Lapidus A."/>
            <person name="Chertkov O."/>
            <person name="Nolan M."/>
            <person name="Lucas S."/>
            <person name="Hammon N."/>
            <person name="Deshpande S."/>
            <person name="Cheng J.F."/>
            <person name="Tapia R."/>
            <person name="Han C."/>
            <person name="Goodwin L."/>
            <person name="Pitluck S."/>
            <person name="Liolios K."/>
            <person name="Pagani I."/>
            <person name="Ivanova N."/>
            <person name="Huntemann M."/>
            <person name="Mavromatis K."/>
            <person name="Mikhailova N."/>
            <person name="Pati A."/>
            <person name="Chen A."/>
            <person name="Palaniappan K."/>
            <person name="Land M."/>
            <person name="Hauser L."/>
            <person name="Brambilla E.M."/>
            <person name="Rohde M."/>
            <person name="Abt B."/>
            <person name="Spring S."/>
            <person name="Goker M."/>
            <person name="Bristow J."/>
            <person name="Eisen J.A."/>
            <person name="Markowitz V."/>
            <person name="Hugenholtz P."/>
            <person name="Kyrpides N.C."/>
            <person name="Klenk H.P."/>
            <person name="Woyke T."/>
        </authorList>
    </citation>
    <scope>NUCLEOTIDE SEQUENCE [LARGE SCALE GENOMIC DNA]</scope>
    <source>
        <strain evidence="9">DSM 4947 / MAS 10</strain>
    </source>
</reference>
<evidence type="ECO:0000256" key="5">
    <source>
        <dbReference type="ARBA" id="ARBA00023136"/>
    </source>
</evidence>
<dbReference type="InterPro" id="IPR029151">
    <property type="entry name" value="Sensor-like_sf"/>
</dbReference>
<dbReference type="Proteomes" id="UP000006621">
    <property type="component" value="Chromosome"/>
</dbReference>
<dbReference type="eggNOG" id="COG4191">
    <property type="taxonomic scope" value="Bacteria"/>
</dbReference>
<gene>
    <name evidence="8" type="ordered locus">Flexsi_1404</name>
</gene>
<sequence>MSKRLAIFISILVTFVLIFSTGVYFYQSKIIIKSELNNQGKLVTNYNYESIDNFLQEIERITHLIYNNKKIHNYLKNNNLTIKVQLENLFLKYCKNIELIQAIRVVDIKGNIKIFMRECENLSGSKNFKKINLQNKAFFQKVQKLQKSEIIFSNFERGKLPETTEFCPAMIRTMIPYFDNNKKTGYLVVNFWGSKIGEVLDYLKENKGYSFIAEVNANNPDRDGIFLFHPNRYYEFANQFNTQYILDNIYSKKDVETIKNNKSGIIELKNKHNFLAFATVYPYNNTNQRWKICTVLKGSYFFKNINALRRNFLAVMLLGIFLSILTAAYLSKKLLSPLNEINKATTEYSTLRLH</sequence>
<keyword evidence="9" id="KW-1185">Reference proteome</keyword>
<dbReference type="STRING" id="717231.Flexsi_1404"/>
<dbReference type="KEGG" id="fsi:Flexsi_1404"/>
<keyword evidence="2" id="KW-1003">Cell membrane</keyword>
<comment type="subcellular location">
    <subcellularLocation>
        <location evidence="1">Cell membrane</location>
        <topology evidence="1">Multi-pass membrane protein</topology>
    </subcellularLocation>
</comment>
<organism evidence="8 9">
    <name type="scientific">Flexistipes sinusarabici (strain ATCC 49648 / DSM 4947 / MAS 10)</name>
    <dbReference type="NCBI Taxonomy" id="717231"/>
    <lineage>
        <taxon>Bacteria</taxon>
        <taxon>Pseudomonadati</taxon>
        <taxon>Deferribacterota</taxon>
        <taxon>Deferribacteres</taxon>
        <taxon>Deferribacterales</taxon>
        <taxon>Flexistipitaceae</taxon>
        <taxon>Flexistipes</taxon>
    </lineage>
</organism>
<dbReference type="AlphaFoldDB" id="F8E7Y6"/>
<proteinExistence type="predicted"/>
<evidence type="ECO:0000259" key="7">
    <source>
        <dbReference type="Pfam" id="PF02743"/>
    </source>
</evidence>
<keyword evidence="4 6" id="KW-1133">Transmembrane helix</keyword>
<evidence type="ECO:0000256" key="6">
    <source>
        <dbReference type="SAM" id="Phobius"/>
    </source>
</evidence>
<evidence type="ECO:0000256" key="4">
    <source>
        <dbReference type="ARBA" id="ARBA00022989"/>
    </source>
</evidence>
<dbReference type="Gene3D" id="3.30.450.20">
    <property type="entry name" value="PAS domain"/>
    <property type="match status" value="1"/>
</dbReference>
<protein>
    <submittedName>
        <fullName evidence="8">Integral membrane sensor signal transduction histidine kinase</fullName>
    </submittedName>
</protein>
<keyword evidence="8" id="KW-0808">Transferase</keyword>
<keyword evidence="8" id="KW-0418">Kinase</keyword>
<keyword evidence="5 6" id="KW-0472">Membrane</keyword>
<feature type="transmembrane region" description="Helical" evidence="6">
    <location>
        <begin position="6"/>
        <end position="26"/>
    </location>
</feature>
<dbReference type="RefSeq" id="WP_013886536.1">
    <property type="nucleotide sequence ID" value="NC_015672.1"/>
</dbReference>
<evidence type="ECO:0000256" key="3">
    <source>
        <dbReference type="ARBA" id="ARBA00022692"/>
    </source>
</evidence>
<dbReference type="EMBL" id="CP002858">
    <property type="protein sequence ID" value="AEI15054.1"/>
    <property type="molecule type" value="Genomic_DNA"/>
</dbReference>
<dbReference type="Pfam" id="PF02743">
    <property type="entry name" value="dCache_1"/>
    <property type="match status" value="1"/>
</dbReference>
<dbReference type="GO" id="GO:0005886">
    <property type="term" value="C:plasma membrane"/>
    <property type="evidence" value="ECO:0007669"/>
    <property type="project" value="UniProtKB-SubCell"/>
</dbReference>
<name>F8E7Y6_FLESM</name>
<feature type="domain" description="Cache" evidence="7">
    <location>
        <begin position="32"/>
        <end position="294"/>
    </location>
</feature>
<dbReference type="InterPro" id="IPR033479">
    <property type="entry name" value="dCache_1"/>
</dbReference>
<evidence type="ECO:0000313" key="9">
    <source>
        <dbReference type="Proteomes" id="UP000006621"/>
    </source>
</evidence>